<dbReference type="PANTHER" id="PTHR46743">
    <property type="entry name" value="TEICHOIC ACIDS EXPORT ATP-BINDING PROTEIN TAGH"/>
    <property type="match status" value="1"/>
</dbReference>
<evidence type="ECO:0000313" key="5">
    <source>
        <dbReference type="Proteomes" id="UP001214854"/>
    </source>
</evidence>
<dbReference type="PROSITE" id="PS00211">
    <property type="entry name" value="ABC_TRANSPORTER_1"/>
    <property type="match status" value="1"/>
</dbReference>
<name>A0ABT5HS26_9CAUL</name>
<keyword evidence="2 4" id="KW-0067">ATP-binding</keyword>
<dbReference type="InterPro" id="IPR017871">
    <property type="entry name" value="ABC_transporter-like_CS"/>
</dbReference>
<reference evidence="4 5" key="1">
    <citation type="submission" date="2023-01" db="EMBL/GenBank/DDBJ databases">
        <title>Novel species of the genus Asticcacaulis isolated from rivers.</title>
        <authorList>
            <person name="Lu H."/>
        </authorList>
    </citation>
    <scope>NUCLEOTIDE SEQUENCE [LARGE SCALE GENOMIC DNA]</scope>
    <source>
        <strain evidence="4 5">BYS171W</strain>
    </source>
</reference>
<dbReference type="EMBL" id="JAQQKX010000004">
    <property type="protein sequence ID" value="MDC7682875.1"/>
    <property type="molecule type" value="Genomic_DNA"/>
</dbReference>
<gene>
    <name evidence="4" type="ORF">PQU92_06280</name>
</gene>
<dbReference type="InterPro" id="IPR027417">
    <property type="entry name" value="P-loop_NTPase"/>
</dbReference>
<dbReference type="PANTHER" id="PTHR46743:SF3">
    <property type="entry name" value="ABC-TYPE POLYSACCHARIDE_POLYOL PHOSPHATE TRANSPORT SYSTEM, ATPASE COMPONENT"/>
    <property type="match status" value="1"/>
</dbReference>
<dbReference type="InterPro" id="IPR003593">
    <property type="entry name" value="AAA+_ATPase"/>
</dbReference>
<dbReference type="SUPFAM" id="SSF52540">
    <property type="entry name" value="P-loop containing nucleoside triphosphate hydrolases"/>
    <property type="match status" value="1"/>
</dbReference>
<evidence type="ECO:0000259" key="3">
    <source>
        <dbReference type="PROSITE" id="PS50893"/>
    </source>
</evidence>
<comment type="caution">
    <text evidence="4">The sequence shown here is derived from an EMBL/GenBank/DDBJ whole genome shotgun (WGS) entry which is preliminary data.</text>
</comment>
<feature type="domain" description="ABC transporter" evidence="3">
    <location>
        <begin position="19"/>
        <end position="252"/>
    </location>
</feature>
<evidence type="ECO:0000256" key="1">
    <source>
        <dbReference type="ARBA" id="ARBA00022741"/>
    </source>
</evidence>
<dbReference type="GO" id="GO:0005524">
    <property type="term" value="F:ATP binding"/>
    <property type="evidence" value="ECO:0007669"/>
    <property type="project" value="UniProtKB-KW"/>
</dbReference>
<organism evidence="4 5">
    <name type="scientific">Asticcacaulis aquaticus</name>
    <dbReference type="NCBI Taxonomy" id="2984212"/>
    <lineage>
        <taxon>Bacteria</taxon>
        <taxon>Pseudomonadati</taxon>
        <taxon>Pseudomonadota</taxon>
        <taxon>Alphaproteobacteria</taxon>
        <taxon>Caulobacterales</taxon>
        <taxon>Caulobacteraceae</taxon>
        <taxon>Asticcacaulis</taxon>
    </lineage>
</organism>
<evidence type="ECO:0000313" key="4">
    <source>
        <dbReference type="EMBL" id="MDC7682875.1"/>
    </source>
</evidence>
<dbReference type="RefSeq" id="WP_272747362.1">
    <property type="nucleotide sequence ID" value="NZ_JAQQKX010000004.1"/>
</dbReference>
<dbReference type="InterPro" id="IPR003439">
    <property type="entry name" value="ABC_transporter-like_ATP-bd"/>
</dbReference>
<dbReference type="PROSITE" id="PS50893">
    <property type="entry name" value="ABC_TRANSPORTER_2"/>
    <property type="match status" value="1"/>
</dbReference>
<dbReference type="Gene3D" id="3.40.50.300">
    <property type="entry name" value="P-loop containing nucleotide triphosphate hydrolases"/>
    <property type="match status" value="1"/>
</dbReference>
<dbReference type="InterPro" id="IPR015860">
    <property type="entry name" value="ABC_transpr_TagH-like"/>
</dbReference>
<dbReference type="CDD" id="cd03220">
    <property type="entry name" value="ABC_KpsT_Wzt"/>
    <property type="match status" value="1"/>
</dbReference>
<dbReference type="InterPro" id="IPR050683">
    <property type="entry name" value="Bact_Polysacc_Export_ATP-bd"/>
</dbReference>
<keyword evidence="5" id="KW-1185">Reference proteome</keyword>
<evidence type="ECO:0000256" key="2">
    <source>
        <dbReference type="ARBA" id="ARBA00022840"/>
    </source>
</evidence>
<dbReference type="Proteomes" id="UP001214854">
    <property type="component" value="Unassembled WGS sequence"/>
</dbReference>
<dbReference type="SMART" id="SM00382">
    <property type="entry name" value="AAA"/>
    <property type="match status" value="1"/>
</dbReference>
<keyword evidence="1" id="KW-0547">Nucleotide-binding</keyword>
<proteinExistence type="predicted"/>
<sequence>MTNIVELNGVGLEYPIYSIKAQSLRNAVVNMAVGGKLLKNGQDLIFIKALDNINFTLQEGDRLGILGHNGAGKTTLLKVLAGVYEPTRGRISVNGRISSMIDIHLGVDPNITGTENIINMARRRGFTTRQIQARIPEIVEFSELGSFIDLPFKTYSAGMCARLVFAVATCFEPDILLLDEWVGAGDAGFFEKAEAKMNDILSKSRVMILATHSRDLVQRVCNKVLVLNSSNQIYFGDCSGWDFANQRIIENV</sequence>
<accession>A0ABT5HS26</accession>
<dbReference type="Pfam" id="PF00005">
    <property type="entry name" value="ABC_tran"/>
    <property type="match status" value="1"/>
</dbReference>
<protein>
    <submittedName>
        <fullName evidence="4">ABC transporter ATP-binding protein</fullName>
    </submittedName>
</protein>